<evidence type="ECO:0008006" key="2">
    <source>
        <dbReference type="Google" id="ProtNLM"/>
    </source>
</evidence>
<dbReference type="AlphaFoldDB" id="A0A6B1FWV4"/>
<dbReference type="InterPro" id="IPR013382">
    <property type="entry name" value="CRISPR-assoc_prot_Cse2"/>
</dbReference>
<dbReference type="Gene3D" id="1.10.520.40">
    <property type="entry name" value="CRISPR-associated protein Cse2"/>
    <property type="match status" value="1"/>
</dbReference>
<proteinExistence type="predicted"/>
<protein>
    <recommendedName>
        <fullName evidence="2">Type I-E CRISPR-associated protein Cse2/CasB</fullName>
    </recommendedName>
</protein>
<dbReference type="EMBL" id="VYDA01000099">
    <property type="protein sequence ID" value="MYH60710.1"/>
    <property type="molecule type" value="Genomic_DNA"/>
</dbReference>
<gene>
    <name evidence="1" type="ORF">F4148_02740</name>
</gene>
<comment type="caution">
    <text evidence="1">The sequence shown here is derived from an EMBL/GenBank/DDBJ whole genome shotgun (WGS) entry which is preliminary data.</text>
</comment>
<sequence>MTSAQTVEEVPLSAQERRPASWGEIAVAFARILASSDFPRGDLAELRRMDPDDPDAAVVWRLLARYDLLGRAQVESKWALILHGMALMTSTAAGDAAGRSAHDGAVPVGQAIFSGGDSQRSSAYYSESRLNRLLTARGPILRTLLARMFRMIAAAGQPFNWREMAAFILNEGYDEEAAEQGRRRIAREYYRAERQRTPSE</sequence>
<accession>A0A6B1FWV4</accession>
<organism evidence="1">
    <name type="scientific">Caldilineaceae bacterium SB0675_bin_29</name>
    <dbReference type="NCBI Taxonomy" id="2605266"/>
    <lineage>
        <taxon>Bacteria</taxon>
        <taxon>Bacillati</taxon>
        <taxon>Chloroflexota</taxon>
        <taxon>Caldilineae</taxon>
        <taxon>Caldilineales</taxon>
        <taxon>Caldilineaceae</taxon>
    </lineage>
</organism>
<name>A0A6B1FWV4_9CHLR</name>
<dbReference type="InterPro" id="IPR038287">
    <property type="entry name" value="Cse2_sf"/>
</dbReference>
<evidence type="ECO:0000313" key="1">
    <source>
        <dbReference type="EMBL" id="MYH60710.1"/>
    </source>
</evidence>
<reference evidence="1" key="1">
    <citation type="submission" date="2019-09" db="EMBL/GenBank/DDBJ databases">
        <title>Characterisation of the sponge microbiome using genome-centric metagenomics.</title>
        <authorList>
            <person name="Engelberts J.P."/>
            <person name="Robbins S.J."/>
            <person name="De Goeij J.M."/>
            <person name="Aranda M."/>
            <person name="Bell S.C."/>
            <person name="Webster N.S."/>
        </authorList>
    </citation>
    <scope>NUCLEOTIDE SEQUENCE</scope>
    <source>
        <strain evidence="1">SB0675_bin_29</strain>
    </source>
</reference>
<dbReference type="NCBIfam" id="TIGR02548">
    <property type="entry name" value="casB_cse2"/>
    <property type="match status" value="1"/>
</dbReference>
<dbReference type="Pfam" id="PF09485">
    <property type="entry name" value="CRISPR_Cse2"/>
    <property type="match status" value="1"/>
</dbReference>